<name>I4Y803_WALMC</name>
<dbReference type="GeneID" id="18475682"/>
<evidence type="ECO:0000313" key="3">
    <source>
        <dbReference type="EMBL" id="EIM20095.1"/>
    </source>
</evidence>
<dbReference type="PANTHER" id="PTHR12175">
    <property type="entry name" value="AD039 HT014 THIOREDOXIN FAMILY TRP26"/>
    <property type="match status" value="1"/>
</dbReference>
<keyword evidence="4" id="KW-1185">Reference proteome</keyword>
<dbReference type="InterPro" id="IPR008979">
    <property type="entry name" value="Galactose-bd-like_sf"/>
</dbReference>
<dbReference type="OMA" id="RLVFKPW"/>
<dbReference type="Gene3D" id="2.60.120.470">
    <property type="entry name" value="PITH domain"/>
    <property type="match status" value="1"/>
</dbReference>
<sequence length="225" mass="25081">MFRLKKHYVSSFYFSMTCSDSCSDPNHTHDPHPSSGVDHDFLYQVIDKPNVTALNIDEDEGATGKDVIKEWIDKDDTTLFIQSDADEQLLLRIPFTASVKLKSILFKAGPGESAPSKVKIYANQFLDFGDLDSDPAATQEIELVQSSECIEYPIKISKFNSVKNLTLFFPENFGDDTSRLYFVGFKGSWTELRADPVITTYEAFANPADHKKIPGTDAGMNSLGS</sequence>
<dbReference type="InterPro" id="IPR010400">
    <property type="entry name" value="PITH_dom"/>
</dbReference>
<dbReference type="AlphaFoldDB" id="I4Y803"/>
<dbReference type="KEGG" id="wse:WALSEDRAFT_70071"/>
<accession>I4Y803</accession>
<dbReference type="Proteomes" id="UP000005242">
    <property type="component" value="Unassembled WGS sequence"/>
</dbReference>
<dbReference type="RefSeq" id="XP_006959816.1">
    <property type="nucleotide sequence ID" value="XM_006959754.1"/>
</dbReference>
<dbReference type="PROSITE" id="PS51532">
    <property type="entry name" value="PITH"/>
    <property type="match status" value="1"/>
</dbReference>
<dbReference type="HOGENOM" id="CLU_072377_2_0_1"/>
<dbReference type="FunCoup" id="I4Y803">
    <property type="interactions" value="525"/>
</dbReference>
<dbReference type="EMBL" id="JH668242">
    <property type="protein sequence ID" value="EIM20095.1"/>
    <property type="molecule type" value="Genomic_DNA"/>
</dbReference>
<evidence type="ECO:0000256" key="1">
    <source>
        <dbReference type="ARBA" id="ARBA00025788"/>
    </source>
</evidence>
<protein>
    <submittedName>
        <fullName evidence="3">DUF1000-domain-containing protein</fullName>
    </submittedName>
</protein>
<dbReference type="Pfam" id="PF06201">
    <property type="entry name" value="PITH"/>
    <property type="match status" value="1"/>
</dbReference>
<organism evidence="3 4">
    <name type="scientific">Wallemia mellicola (strain ATCC MYA-4683 / CBS 633.66)</name>
    <name type="common">Wallemia sebi (CBS 633.66)</name>
    <dbReference type="NCBI Taxonomy" id="671144"/>
    <lineage>
        <taxon>Eukaryota</taxon>
        <taxon>Fungi</taxon>
        <taxon>Dikarya</taxon>
        <taxon>Basidiomycota</taxon>
        <taxon>Wallemiomycotina</taxon>
        <taxon>Wallemiomycetes</taxon>
        <taxon>Wallemiales</taxon>
        <taxon>Wallemiaceae</taxon>
        <taxon>Wallemia</taxon>
    </lineage>
</organism>
<dbReference type="InParanoid" id="I4Y803"/>
<evidence type="ECO:0000259" key="2">
    <source>
        <dbReference type="PROSITE" id="PS51532"/>
    </source>
</evidence>
<dbReference type="InterPro" id="IPR045099">
    <property type="entry name" value="PITH1-like"/>
</dbReference>
<evidence type="ECO:0000313" key="4">
    <source>
        <dbReference type="Proteomes" id="UP000005242"/>
    </source>
</evidence>
<proteinExistence type="inferred from homology"/>
<gene>
    <name evidence="3" type="ORF">WALSEDRAFT_70071</name>
</gene>
<dbReference type="GO" id="GO:0005634">
    <property type="term" value="C:nucleus"/>
    <property type="evidence" value="ECO:0007669"/>
    <property type="project" value="TreeGrafter"/>
</dbReference>
<comment type="similarity">
    <text evidence="1">Belongs to the PITHD1 family.</text>
</comment>
<feature type="domain" description="PITH" evidence="2">
    <location>
        <begin position="31"/>
        <end position="205"/>
    </location>
</feature>
<dbReference type="GO" id="GO:0005737">
    <property type="term" value="C:cytoplasm"/>
    <property type="evidence" value="ECO:0007669"/>
    <property type="project" value="UniProtKB-ARBA"/>
</dbReference>
<dbReference type="SUPFAM" id="SSF49785">
    <property type="entry name" value="Galactose-binding domain-like"/>
    <property type="match status" value="1"/>
</dbReference>
<dbReference type="PANTHER" id="PTHR12175:SF1">
    <property type="entry name" value="PITH DOMAIN-CONTAINING PROTEIN 1"/>
    <property type="match status" value="1"/>
</dbReference>
<dbReference type="InterPro" id="IPR037047">
    <property type="entry name" value="PITH_dom_sf"/>
</dbReference>
<dbReference type="eggNOG" id="KOG1730">
    <property type="taxonomic scope" value="Eukaryota"/>
</dbReference>
<reference evidence="3 4" key="1">
    <citation type="journal article" date="2012" name="Fungal Genet. Biol.">
        <title>The genome of the xerotolerant mold Wallemia sebi reveals adaptations to osmotic stress and suggests cryptic sexual reproduction.</title>
        <authorList>
            <person name="Padamsee M."/>
            <person name="Kumar T.K.A."/>
            <person name="Riley R."/>
            <person name="Binder M."/>
            <person name="Boyd A."/>
            <person name="Calvo A.M."/>
            <person name="Furukawa K."/>
            <person name="Hesse C."/>
            <person name="Hohmann S."/>
            <person name="James T.Y."/>
            <person name="LaButti K."/>
            <person name="Lapidus A."/>
            <person name="Lindquist E."/>
            <person name="Lucas S."/>
            <person name="Miller K."/>
            <person name="Shantappa S."/>
            <person name="Grigoriev I.V."/>
            <person name="Hibbett D.S."/>
            <person name="McLaughlin D.J."/>
            <person name="Spatafora J.W."/>
            <person name="Aime M.C."/>
        </authorList>
    </citation>
    <scope>NUCLEOTIDE SEQUENCE [LARGE SCALE GENOMIC DNA]</scope>
    <source>
        <strain evidence="4">ATCC MYA-4683 / CBS 633.66</strain>
    </source>
</reference>